<sequence>MKKIMMITLLVCFCTGCATTQADQDQERAALTITDFAGREVSFSEVPDSVASVSYGDLDIASSLGATIVGRPTAEDVTQSDWKSIPEVGTVHEMNHEMLASVKSDVVLANADFNQKDEQMLESLGTEVVYTNADSVEDIKKQITLLGEMLDRTEQAEELEAKIDEKLAELNTDKYKDKKAVIVYGTPGTYMVALPNSLSGDILAKAGGYNIAADFPALEEFPQYAQLNAEEIVNADPDIVMLITHGKSEEVQQGFEREMERNAAWSSISAVKEGNVFVLPNDLFGTNPGTRITDSIDLMQDYLEGEKQD</sequence>
<evidence type="ECO:0000256" key="1">
    <source>
        <dbReference type="ARBA" id="ARBA00008814"/>
    </source>
</evidence>
<evidence type="ECO:0000256" key="4">
    <source>
        <dbReference type="SAM" id="SignalP"/>
    </source>
</evidence>
<dbReference type="GO" id="GO:0071281">
    <property type="term" value="P:cellular response to iron ion"/>
    <property type="evidence" value="ECO:0007669"/>
    <property type="project" value="TreeGrafter"/>
</dbReference>
<evidence type="ECO:0000313" key="6">
    <source>
        <dbReference type="EMBL" id="SDC40029.1"/>
    </source>
</evidence>
<dbReference type="RefSeq" id="WP_244499256.1">
    <property type="nucleotide sequence ID" value="NZ_FMZB01000002.1"/>
</dbReference>
<dbReference type="Gene3D" id="3.40.50.1980">
    <property type="entry name" value="Nitrogenase molybdenum iron protein domain"/>
    <property type="match status" value="2"/>
</dbReference>
<accession>A0A1G6L9M9</accession>
<name>A0A1G6L9M9_9BACI</name>
<evidence type="ECO:0000256" key="3">
    <source>
        <dbReference type="SAM" id="Coils"/>
    </source>
</evidence>
<dbReference type="PROSITE" id="PS50983">
    <property type="entry name" value="FE_B12_PBP"/>
    <property type="match status" value="1"/>
</dbReference>
<keyword evidence="3" id="KW-0175">Coiled coil</keyword>
<dbReference type="SUPFAM" id="SSF53807">
    <property type="entry name" value="Helical backbone' metal receptor"/>
    <property type="match status" value="1"/>
</dbReference>
<dbReference type="InterPro" id="IPR050902">
    <property type="entry name" value="ABC_Transporter_SBP"/>
</dbReference>
<comment type="similarity">
    <text evidence="1">Belongs to the bacterial solute-binding protein 8 family.</text>
</comment>
<dbReference type="STRING" id="361279.SAMN05421663_102311"/>
<proteinExistence type="inferred from homology"/>
<evidence type="ECO:0000313" key="7">
    <source>
        <dbReference type="Proteomes" id="UP000198666"/>
    </source>
</evidence>
<keyword evidence="7" id="KW-1185">Reference proteome</keyword>
<protein>
    <submittedName>
        <fullName evidence="6">Iron complex transport system substrate-binding protein</fullName>
    </submittedName>
</protein>
<reference evidence="7" key="1">
    <citation type="submission" date="2016-10" db="EMBL/GenBank/DDBJ databases">
        <authorList>
            <person name="Varghese N."/>
            <person name="Submissions S."/>
        </authorList>
    </citation>
    <scope>NUCLEOTIDE SEQUENCE [LARGE SCALE GENOMIC DNA]</scope>
    <source>
        <strain evidence="7">DSM 21620</strain>
    </source>
</reference>
<dbReference type="Proteomes" id="UP000198666">
    <property type="component" value="Unassembled WGS sequence"/>
</dbReference>
<evidence type="ECO:0000256" key="2">
    <source>
        <dbReference type="ARBA" id="ARBA00022729"/>
    </source>
</evidence>
<gene>
    <name evidence="6" type="ORF">SAMN05421663_102311</name>
</gene>
<feature type="domain" description="Fe/B12 periplasmic-binding" evidence="5">
    <location>
        <begin position="49"/>
        <end position="307"/>
    </location>
</feature>
<evidence type="ECO:0000259" key="5">
    <source>
        <dbReference type="PROSITE" id="PS50983"/>
    </source>
</evidence>
<dbReference type="InterPro" id="IPR054828">
    <property type="entry name" value="Vit_B12_bind_prot"/>
</dbReference>
<dbReference type="EMBL" id="FMZB01000002">
    <property type="protein sequence ID" value="SDC40029.1"/>
    <property type="molecule type" value="Genomic_DNA"/>
</dbReference>
<dbReference type="PANTHER" id="PTHR30535">
    <property type="entry name" value="VITAMIN B12-BINDING PROTEIN"/>
    <property type="match status" value="1"/>
</dbReference>
<feature type="chain" id="PRO_5011608602" evidence="4">
    <location>
        <begin position="23"/>
        <end position="309"/>
    </location>
</feature>
<feature type="coiled-coil region" evidence="3">
    <location>
        <begin position="149"/>
        <end position="176"/>
    </location>
</feature>
<feature type="signal peptide" evidence="4">
    <location>
        <begin position="1"/>
        <end position="22"/>
    </location>
</feature>
<dbReference type="NCBIfam" id="NF038402">
    <property type="entry name" value="TroA_like"/>
    <property type="match status" value="1"/>
</dbReference>
<dbReference type="AlphaFoldDB" id="A0A1G6L9M9"/>
<keyword evidence="2 4" id="KW-0732">Signal</keyword>
<dbReference type="PANTHER" id="PTHR30535:SF34">
    <property type="entry name" value="MOLYBDATE-BINDING PROTEIN MOLA"/>
    <property type="match status" value="1"/>
</dbReference>
<organism evidence="6 7">
    <name type="scientific">Terribacillus halophilus</name>
    <dbReference type="NCBI Taxonomy" id="361279"/>
    <lineage>
        <taxon>Bacteria</taxon>
        <taxon>Bacillati</taxon>
        <taxon>Bacillota</taxon>
        <taxon>Bacilli</taxon>
        <taxon>Bacillales</taxon>
        <taxon>Bacillaceae</taxon>
        <taxon>Terribacillus</taxon>
    </lineage>
</organism>
<dbReference type="InterPro" id="IPR002491">
    <property type="entry name" value="ABC_transptr_periplasmic_BD"/>
</dbReference>
<dbReference type="Pfam" id="PF01497">
    <property type="entry name" value="Peripla_BP_2"/>
    <property type="match status" value="1"/>
</dbReference>